<keyword evidence="3" id="KW-1185">Reference proteome</keyword>
<organism evidence="2 3">
    <name type="scientific">Hymenobacter lucidus</name>
    <dbReference type="NCBI Taxonomy" id="2880930"/>
    <lineage>
        <taxon>Bacteria</taxon>
        <taxon>Pseudomonadati</taxon>
        <taxon>Bacteroidota</taxon>
        <taxon>Cytophagia</taxon>
        <taxon>Cytophagales</taxon>
        <taxon>Hymenobacteraceae</taxon>
        <taxon>Hymenobacter</taxon>
    </lineage>
</organism>
<feature type="chain" id="PRO_5047054877" description="T9SS type A sorting domain-containing protein" evidence="1">
    <location>
        <begin position="26"/>
        <end position="532"/>
    </location>
</feature>
<keyword evidence="1" id="KW-0732">Signal</keyword>
<dbReference type="Proteomes" id="UP001165296">
    <property type="component" value="Unassembled WGS sequence"/>
</dbReference>
<dbReference type="EMBL" id="JAJADR010000003">
    <property type="protein sequence ID" value="MCB2408769.1"/>
    <property type="molecule type" value="Genomic_DNA"/>
</dbReference>
<evidence type="ECO:0000313" key="2">
    <source>
        <dbReference type="EMBL" id="MCB2408769.1"/>
    </source>
</evidence>
<feature type="signal peptide" evidence="1">
    <location>
        <begin position="1"/>
        <end position="25"/>
    </location>
</feature>
<protein>
    <recommendedName>
        <fullName evidence="4">T9SS type A sorting domain-containing protein</fullName>
    </recommendedName>
</protein>
<gene>
    <name evidence="2" type="ORF">LGH74_12345</name>
</gene>
<accession>A0ABS8ASM7</accession>
<name>A0ABS8ASM7_9BACT</name>
<reference evidence="2" key="1">
    <citation type="submission" date="2021-10" db="EMBL/GenBank/DDBJ databases">
        <authorList>
            <person name="Dean J.D."/>
            <person name="Kim M.K."/>
            <person name="Newey C.N."/>
            <person name="Stoker T.S."/>
            <person name="Thompson D.W."/>
            <person name="Grose J.H."/>
        </authorList>
    </citation>
    <scope>NUCLEOTIDE SEQUENCE</scope>
    <source>
        <strain evidence="2">BT178</strain>
    </source>
</reference>
<comment type="caution">
    <text evidence="2">The sequence shown here is derived from an EMBL/GenBank/DDBJ whole genome shotgun (WGS) entry which is preliminary data.</text>
</comment>
<evidence type="ECO:0000256" key="1">
    <source>
        <dbReference type="SAM" id="SignalP"/>
    </source>
</evidence>
<evidence type="ECO:0000313" key="3">
    <source>
        <dbReference type="Proteomes" id="UP001165296"/>
    </source>
</evidence>
<sequence length="532" mass="56229">MSKLLLFIRAVLLLLGVLSAPQLFATHIQAGEISYSSLGNNRYQVSFRVYRDCGGASFSAITPELEYRTGACGGVAAGSVPMTLVPNSMRTGSDYCAALGAPCGSGLPTNYETGLFQVTVTLPPAQWLLSVVLNARPTLGNVNLGNGNFYTEAMLDSRTGVVNSSPVFSSSSQVVSFVGWNLPTTLSQLATDSDGDSLVYELAAPLLGCNEPAAYKSYASTTTVDPVDANCYTVAPAGTYSPTLPLLSYNVSGACPLRQQTAFFGFNPANGSISIKPALFNPAINSADNKYVVALKVSEYRRPATGRAFLVGTVRRDMLFTVVDCGPNQNPVIAPLTVNNSSTAQPVTNIIPVTPGRLVTVRLSSSDANSGQVLTMTSNAEQVLTNAEFTPAPPSVNPTVQIDWIPPANLRPGLYFCTVTTTDSNCPIKGQHTQTLTFQVGGTTLATQAPRQITTLAAVPTPFQAQVSFTLARPGVQAVIVFDQLGRQVTTLQSLPTGEVQWRPAASVPAGLYLARTADGRQVARLLRTDAQ</sequence>
<evidence type="ECO:0008006" key="4">
    <source>
        <dbReference type="Google" id="ProtNLM"/>
    </source>
</evidence>
<proteinExistence type="predicted"/>
<dbReference type="RefSeq" id="WP_226176122.1">
    <property type="nucleotide sequence ID" value="NZ_JAJADR010000003.1"/>
</dbReference>